<dbReference type="RefSeq" id="WP_115884289.1">
    <property type="nucleotide sequence ID" value="NZ_CBCSHX010000001.1"/>
</dbReference>
<dbReference type="AlphaFoldDB" id="A0A3E0B0W6"/>
<evidence type="ECO:0000313" key="1">
    <source>
        <dbReference type="EMBL" id="REG25601.1"/>
    </source>
</evidence>
<dbReference type="InterPro" id="IPR023137">
    <property type="entry name" value="BrxA_sf"/>
</dbReference>
<dbReference type="OrthoDB" id="3078533at2"/>
<protein>
    <submittedName>
        <fullName evidence="1">Putative inner membrane protein DUF1819</fullName>
    </submittedName>
</protein>
<proteinExistence type="predicted"/>
<organism evidence="1 2">
    <name type="scientific">Jeotgalicoccus halotolerans</name>
    <dbReference type="NCBI Taxonomy" id="157227"/>
    <lineage>
        <taxon>Bacteria</taxon>
        <taxon>Bacillati</taxon>
        <taxon>Bacillota</taxon>
        <taxon>Bacilli</taxon>
        <taxon>Bacillales</taxon>
        <taxon>Staphylococcaceae</taxon>
        <taxon>Jeotgalicoccus</taxon>
    </lineage>
</organism>
<name>A0A3E0B0W6_9STAP</name>
<sequence>MIDQVYSTSLTGAGFRFFEFKLVVNLIEKGLTDGEIRKKVLEENLFQEKASSTKRSLPYILNRARVLDNQLRQYILNEPTQMAKQVNFYAIMKTDLLFYEFMDEVIKSKVQDNDLIYERKDINIFFKEKSEANEQIADWSESTLKRLKSSYNRLLLEMGYLIELISIDLIPLQVDDMLRDHLVRIGDKKYVEAMEG</sequence>
<evidence type="ECO:0000313" key="2">
    <source>
        <dbReference type="Proteomes" id="UP000257076"/>
    </source>
</evidence>
<reference evidence="1 2" key="1">
    <citation type="submission" date="2018-08" db="EMBL/GenBank/DDBJ databases">
        <title>Genomic Encyclopedia of Type Strains, Phase IV (KMG-IV): sequencing the most valuable type-strain genomes for metagenomic binning, comparative biology and taxonomic classification.</title>
        <authorList>
            <person name="Goeker M."/>
        </authorList>
    </citation>
    <scope>NUCLEOTIDE SEQUENCE [LARGE SCALE GENOMIC DNA]</scope>
    <source>
        <strain evidence="1 2">DSM 17274</strain>
    </source>
</reference>
<dbReference type="Pfam" id="PF08849">
    <property type="entry name" value="BrxA"/>
    <property type="match status" value="1"/>
</dbReference>
<dbReference type="Proteomes" id="UP000257076">
    <property type="component" value="Unassembled WGS sequence"/>
</dbReference>
<dbReference type="InterPro" id="IPR014948">
    <property type="entry name" value="BrxA"/>
</dbReference>
<dbReference type="EMBL" id="QUMW01000009">
    <property type="protein sequence ID" value="REG25601.1"/>
    <property type="molecule type" value="Genomic_DNA"/>
</dbReference>
<comment type="caution">
    <text evidence="1">The sequence shown here is derived from an EMBL/GenBank/DDBJ whole genome shotgun (WGS) entry which is preliminary data.</text>
</comment>
<gene>
    <name evidence="1" type="ORF">DFR63_0644</name>
</gene>
<dbReference type="Gene3D" id="1.10.3540.10">
    <property type="entry name" value="uncharacterized protein from magnetospirillum magneticum domain"/>
    <property type="match status" value="1"/>
</dbReference>
<keyword evidence="2" id="KW-1185">Reference proteome</keyword>
<accession>A0A3E0B0W6</accession>